<evidence type="ECO:0000256" key="5">
    <source>
        <dbReference type="ARBA" id="ARBA00022801"/>
    </source>
</evidence>
<keyword evidence="13" id="KW-0401">Integrin</keyword>
<dbReference type="InterPro" id="IPR000884">
    <property type="entry name" value="TSP1_rpt"/>
</dbReference>
<dbReference type="Gene3D" id="3.40.1620.60">
    <property type="match status" value="2"/>
</dbReference>
<dbReference type="Gene3D" id="2.20.100.10">
    <property type="entry name" value="Thrombospondin type-1 (TSP1) repeat"/>
    <property type="match status" value="2"/>
</dbReference>
<gene>
    <name evidence="13" type="primary">ADAMTS15</name>
    <name evidence="13" type="ORF">L345_11226</name>
</gene>
<dbReference type="InterPro" id="IPR045371">
    <property type="entry name" value="ADAMTS_CR_3"/>
</dbReference>
<feature type="binding site" evidence="10">
    <location>
        <position position="3"/>
    </location>
    <ligand>
        <name>Zn(2+)</name>
        <dbReference type="ChEBI" id="CHEBI:29105"/>
        <note>catalytic</note>
    </ligand>
</feature>
<dbReference type="Pfam" id="PF19236">
    <property type="entry name" value="ADAMTS_CR_3"/>
    <property type="match status" value="1"/>
</dbReference>
<feature type="disulfide bond" evidence="11">
    <location>
        <begin position="113"/>
        <end position="124"/>
    </location>
</feature>
<keyword evidence="8 11" id="KW-1015">Disulfide bond</keyword>
<dbReference type="SMART" id="SM00209">
    <property type="entry name" value="TSP1"/>
    <property type="match status" value="2"/>
</dbReference>
<dbReference type="InterPro" id="IPR010294">
    <property type="entry name" value="ADAMTS_spacer1"/>
</dbReference>
<dbReference type="SUPFAM" id="SSF82895">
    <property type="entry name" value="TSP-1 type 1 repeat"/>
    <property type="match status" value="2"/>
</dbReference>
<evidence type="ECO:0000256" key="3">
    <source>
        <dbReference type="ARBA" id="ARBA00022685"/>
    </source>
</evidence>
<sequence>MPHDNVKACEEVFGKLKTNHMMSPTLIQIDRINPWSPCSTAIITDFLDSGHGEEGRGDRYVYNLNQQCELAFGIGSKPCPYMQYCTKLWCTGKARGHIMCQTRHFPWADGTSCGEGRFCMKGACVEKHNISKYRLAKRQCNNPPPANEGKYCEGVRVKYRSCGLDPCFASGKSFREEQCEAFNGYNHSTNRLSSIVSWVPKYSGVSPRDKCKLICRANGTGYFYVLAPKVVDGTPCSPDSSSLCVQGKCIKAGCDGKLGSKKKFDKCGVCGGDNKSCKKVSGLFTKPMHGYNFVVLLPAGASSIDIRQRGYKGLISDDNYLALKNAYGKYLLNGHFIVSAMERDLIVKGSVIRYSGTGTAVESLQAFMPIQEPLTVEVLSVGKMTPPRVRYSFYLPKESKEDKSSYHRKDGKRPPVLNNSILSLSNRLDLGQLDYKRPAYKWATTNWEDCSVTCGNGLQKRMVLCRDVLGQLASSCDATQRPVDIRICGDPCPTWEASPWSSCSKTCGRGFKRRILRCTGRGGILLPRERCNLRKKPQELDFCTLRPC</sequence>
<comment type="cofactor">
    <cofactor evidence="10">
        <name>Zn(2+)</name>
        <dbReference type="ChEBI" id="CHEBI:29105"/>
    </cofactor>
    <text evidence="10">Binds 1 zinc ion per subunit.</text>
</comment>
<dbReference type="Pfam" id="PF19030">
    <property type="entry name" value="TSP1_ADAMTS"/>
    <property type="match status" value="2"/>
</dbReference>
<dbReference type="Gene3D" id="3.40.390.10">
    <property type="entry name" value="Collagenase (Catalytic Domain)"/>
    <property type="match status" value="1"/>
</dbReference>
<dbReference type="GO" id="GO:0004222">
    <property type="term" value="F:metalloendopeptidase activity"/>
    <property type="evidence" value="ECO:0007669"/>
    <property type="project" value="TreeGrafter"/>
</dbReference>
<dbReference type="Gene3D" id="2.60.120.830">
    <property type="match status" value="1"/>
</dbReference>
<protein>
    <submittedName>
        <fullName evidence="13">A disintegrin and metalloproteinase with thrombospondin motifs 15</fullName>
    </submittedName>
</protein>
<keyword evidence="4 10" id="KW-0479">Metal-binding</keyword>
<evidence type="ECO:0000256" key="8">
    <source>
        <dbReference type="ARBA" id="ARBA00023157"/>
    </source>
</evidence>
<dbReference type="GO" id="GO:0005576">
    <property type="term" value="C:extracellular region"/>
    <property type="evidence" value="ECO:0007669"/>
    <property type="project" value="UniProtKB-SubCell"/>
</dbReference>
<reference evidence="13 14" key="1">
    <citation type="journal article" date="2013" name="Proc. Natl. Acad. Sci. U.S.A.">
        <title>The king cobra genome reveals dynamic gene evolution and adaptation in the snake venom system.</title>
        <authorList>
            <person name="Vonk F.J."/>
            <person name="Casewell N.R."/>
            <person name="Henkel C.V."/>
            <person name="Heimberg A.M."/>
            <person name="Jansen H.J."/>
            <person name="McCleary R.J."/>
            <person name="Kerkkamp H.M."/>
            <person name="Vos R.A."/>
            <person name="Guerreiro I."/>
            <person name="Calvete J.J."/>
            <person name="Wuster W."/>
            <person name="Woods A.E."/>
            <person name="Logan J.M."/>
            <person name="Harrison R.A."/>
            <person name="Castoe T.A."/>
            <person name="de Koning A.P."/>
            <person name="Pollock D.D."/>
            <person name="Yandell M."/>
            <person name="Calderon D."/>
            <person name="Renjifo C."/>
            <person name="Currier R.B."/>
            <person name="Salgado D."/>
            <person name="Pla D."/>
            <person name="Sanz L."/>
            <person name="Hyder A.S."/>
            <person name="Ribeiro J.M."/>
            <person name="Arntzen J.W."/>
            <person name="van den Thillart G.E."/>
            <person name="Boetzer M."/>
            <person name="Pirovano W."/>
            <person name="Dirks R.P."/>
            <person name="Spaink H.P."/>
            <person name="Duboule D."/>
            <person name="McGlinn E."/>
            <person name="Kini R.M."/>
            <person name="Richardson M.K."/>
        </authorList>
    </citation>
    <scope>NUCLEOTIDE SEQUENCE</scope>
    <source>
        <tissue evidence="13">Blood</tissue>
    </source>
</reference>
<keyword evidence="2" id="KW-0964">Secreted</keyword>
<dbReference type="GO" id="GO:0046872">
    <property type="term" value="F:metal ion binding"/>
    <property type="evidence" value="ECO:0007669"/>
    <property type="project" value="UniProtKB-KW"/>
</dbReference>
<dbReference type="Proteomes" id="UP000018936">
    <property type="component" value="Unassembled WGS sequence"/>
</dbReference>
<dbReference type="GO" id="GO:0030198">
    <property type="term" value="P:extracellular matrix organization"/>
    <property type="evidence" value="ECO:0007669"/>
    <property type="project" value="InterPro"/>
</dbReference>
<feature type="non-terminal residue" evidence="13">
    <location>
        <position position="1"/>
    </location>
</feature>
<dbReference type="InterPro" id="IPR024079">
    <property type="entry name" value="MetalloPept_cat_dom_sf"/>
</dbReference>
<keyword evidence="9" id="KW-0325">Glycoprotein</keyword>
<keyword evidence="14" id="KW-1185">Reference proteome</keyword>
<proteinExistence type="predicted"/>
<dbReference type="PROSITE" id="PS50092">
    <property type="entry name" value="TSP1"/>
    <property type="match status" value="3"/>
</dbReference>
<dbReference type="InterPro" id="IPR013273">
    <property type="entry name" value="ADAMTS/ADAMTS-like"/>
</dbReference>
<feature type="disulfide bond" evidence="11">
    <location>
        <begin position="79"/>
        <end position="100"/>
    </location>
</feature>
<dbReference type="EMBL" id="AZIM01002951">
    <property type="protein sequence ID" value="ETE63014.1"/>
    <property type="molecule type" value="Genomic_DNA"/>
</dbReference>
<dbReference type="Pfam" id="PF05986">
    <property type="entry name" value="ADAMTS_spacer1"/>
    <property type="match status" value="1"/>
</dbReference>
<keyword evidence="7" id="KW-0865">Zymogen</keyword>
<keyword evidence="3" id="KW-0165">Cleavage on pair of basic residues</keyword>
<evidence type="ECO:0000256" key="1">
    <source>
        <dbReference type="ARBA" id="ARBA00004613"/>
    </source>
</evidence>
<evidence type="ECO:0000259" key="12">
    <source>
        <dbReference type="SMART" id="SM00608"/>
    </source>
</evidence>
<keyword evidence="5" id="KW-0378">Hydrolase</keyword>
<evidence type="ECO:0000256" key="7">
    <source>
        <dbReference type="ARBA" id="ARBA00023145"/>
    </source>
</evidence>
<dbReference type="GO" id="GO:0031012">
    <property type="term" value="C:extracellular matrix"/>
    <property type="evidence" value="ECO:0007669"/>
    <property type="project" value="TreeGrafter"/>
</dbReference>
<dbReference type="SMART" id="SM00608">
    <property type="entry name" value="ACR"/>
    <property type="match status" value="1"/>
</dbReference>
<feature type="disulfide bond" evidence="11">
    <location>
        <begin position="68"/>
        <end position="90"/>
    </location>
</feature>
<evidence type="ECO:0000256" key="4">
    <source>
        <dbReference type="ARBA" id="ARBA00022723"/>
    </source>
</evidence>
<comment type="caution">
    <text evidence="13">The sequence shown here is derived from an EMBL/GenBank/DDBJ whole genome shotgun (WGS) entry which is preliminary data.</text>
</comment>
<evidence type="ECO:0000313" key="13">
    <source>
        <dbReference type="EMBL" id="ETE63014.1"/>
    </source>
</evidence>
<evidence type="ECO:0000256" key="2">
    <source>
        <dbReference type="ARBA" id="ARBA00022525"/>
    </source>
</evidence>
<evidence type="ECO:0000256" key="10">
    <source>
        <dbReference type="PIRSR" id="PIRSR613273-2"/>
    </source>
</evidence>
<dbReference type="InterPro" id="IPR050439">
    <property type="entry name" value="ADAMTS_ADAMTS-like"/>
</dbReference>
<feature type="disulfide bond" evidence="11">
    <location>
        <begin position="85"/>
        <end position="119"/>
    </location>
</feature>
<dbReference type="InterPro" id="IPR036383">
    <property type="entry name" value="TSP1_rpt_sf"/>
</dbReference>
<feature type="disulfide bond" evidence="11">
    <location>
        <begin position="9"/>
        <end position="38"/>
    </location>
</feature>
<evidence type="ECO:0000256" key="9">
    <source>
        <dbReference type="ARBA" id="ARBA00023180"/>
    </source>
</evidence>
<dbReference type="InterPro" id="IPR041645">
    <property type="entry name" value="ADAMTS_CR_2"/>
</dbReference>
<dbReference type="GO" id="GO:0007229">
    <property type="term" value="P:integrin-mediated signaling pathway"/>
    <property type="evidence" value="ECO:0007669"/>
    <property type="project" value="UniProtKB-KW"/>
</dbReference>
<evidence type="ECO:0000256" key="6">
    <source>
        <dbReference type="ARBA" id="ARBA00022833"/>
    </source>
</evidence>
<dbReference type="Pfam" id="PF17771">
    <property type="entry name" value="ADAMTS_CR_2"/>
    <property type="match status" value="1"/>
</dbReference>
<accession>V8NL76</accession>
<dbReference type="OrthoDB" id="412680at2759"/>
<dbReference type="GO" id="GO:0006508">
    <property type="term" value="P:proteolysis"/>
    <property type="evidence" value="ECO:0007669"/>
    <property type="project" value="TreeGrafter"/>
</dbReference>
<feature type="disulfide bond" evidence="11">
    <location>
        <begin position="140"/>
        <end position="152"/>
    </location>
</feature>
<organism evidence="13 14">
    <name type="scientific">Ophiophagus hannah</name>
    <name type="common">King cobra</name>
    <name type="synonym">Naja hannah</name>
    <dbReference type="NCBI Taxonomy" id="8665"/>
    <lineage>
        <taxon>Eukaryota</taxon>
        <taxon>Metazoa</taxon>
        <taxon>Chordata</taxon>
        <taxon>Craniata</taxon>
        <taxon>Vertebrata</taxon>
        <taxon>Euteleostomi</taxon>
        <taxon>Lepidosauria</taxon>
        <taxon>Squamata</taxon>
        <taxon>Bifurcata</taxon>
        <taxon>Unidentata</taxon>
        <taxon>Episquamata</taxon>
        <taxon>Toxicofera</taxon>
        <taxon>Serpentes</taxon>
        <taxon>Colubroidea</taxon>
        <taxon>Elapidae</taxon>
        <taxon>Elapinae</taxon>
        <taxon>Ophiophagus</taxon>
    </lineage>
</organism>
<feature type="domain" description="ADAM cysteine-rich" evidence="12">
    <location>
        <begin position="57"/>
        <end position="127"/>
    </location>
</feature>
<evidence type="ECO:0000256" key="11">
    <source>
        <dbReference type="PIRSR" id="PIRSR613273-3"/>
    </source>
</evidence>
<name>V8NL76_OPHHA</name>
<dbReference type="AlphaFoldDB" id="V8NL76"/>
<comment type="subcellular location">
    <subcellularLocation>
        <location evidence="1">Secreted</location>
    </subcellularLocation>
</comment>
<dbReference type="FunFam" id="2.60.120.830:FF:000001">
    <property type="entry name" value="A disintegrin and metalloproteinase with thrombospondin motifs 1"/>
    <property type="match status" value="1"/>
</dbReference>
<dbReference type="PRINTS" id="PR01857">
    <property type="entry name" value="ADAMTSFAMILY"/>
</dbReference>
<dbReference type="PANTHER" id="PTHR13723">
    <property type="entry name" value="ADAMTS A DISINTEGRIN AND METALLOPROTEASE WITH THROMBOSPONDIN MOTIFS PROTEASE"/>
    <property type="match status" value="1"/>
</dbReference>
<dbReference type="InterPro" id="IPR006586">
    <property type="entry name" value="ADAM_Cys-rich"/>
</dbReference>
<dbReference type="PANTHER" id="PTHR13723:SF39">
    <property type="entry name" value="A DISINTEGRIN AND METALLOPROTEINASE WITH THROMBOSPONDIN MOTIFS 15"/>
    <property type="match status" value="1"/>
</dbReference>
<keyword evidence="6 10" id="KW-0862">Zinc</keyword>
<evidence type="ECO:0000313" key="14">
    <source>
        <dbReference type="Proteomes" id="UP000018936"/>
    </source>
</evidence>